<evidence type="ECO:0000313" key="2">
    <source>
        <dbReference type="RefSeq" id="XP_025836391.1"/>
    </source>
</evidence>
<accession>A0A7F5RKC2</accession>
<dbReference type="KEGG" id="apln:108735344"/>
<dbReference type="OrthoDB" id="6772813at2759"/>
<evidence type="ECO:0000313" key="3">
    <source>
        <dbReference type="RefSeq" id="XP_025836392.1"/>
    </source>
</evidence>
<dbReference type="Proteomes" id="UP000192223">
    <property type="component" value="Unplaced"/>
</dbReference>
<name>A0A7F5RKC2_AGRPL</name>
<evidence type="ECO:0000313" key="1">
    <source>
        <dbReference type="Proteomes" id="UP000192223"/>
    </source>
</evidence>
<dbReference type="Gene3D" id="2.40.50.140">
    <property type="entry name" value="Nucleic acid-binding proteins"/>
    <property type="match status" value="1"/>
</dbReference>
<gene>
    <name evidence="2 3" type="primary">LOC108735344</name>
</gene>
<organism evidence="1 2">
    <name type="scientific">Agrilus planipennis</name>
    <name type="common">Emerald ash borer</name>
    <name type="synonym">Agrilus marcopoli</name>
    <dbReference type="NCBI Taxonomy" id="224129"/>
    <lineage>
        <taxon>Eukaryota</taxon>
        <taxon>Metazoa</taxon>
        <taxon>Ecdysozoa</taxon>
        <taxon>Arthropoda</taxon>
        <taxon>Hexapoda</taxon>
        <taxon>Insecta</taxon>
        <taxon>Pterygota</taxon>
        <taxon>Neoptera</taxon>
        <taxon>Endopterygota</taxon>
        <taxon>Coleoptera</taxon>
        <taxon>Polyphaga</taxon>
        <taxon>Elateriformia</taxon>
        <taxon>Buprestoidea</taxon>
        <taxon>Buprestidae</taxon>
        <taxon>Agrilinae</taxon>
        <taxon>Agrilus</taxon>
    </lineage>
</organism>
<dbReference type="InterPro" id="IPR012340">
    <property type="entry name" value="NA-bd_OB-fold"/>
</dbReference>
<keyword evidence="1" id="KW-1185">Reference proteome</keyword>
<dbReference type="GeneID" id="108735344"/>
<reference evidence="2 3" key="1">
    <citation type="submission" date="2025-04" db="UniProtKB">
        <authorList>
            <consortium name="RefSeq"/>
        </authorList>
    </citation>
    <scope>IDENTIFICATION</scope>
    <source>
        <tissue evidence="2 3">Entire body</tissue>
    </source>
</reference>
<sequence>MEACNEMNELDFYDEIQEILAKEEDEINRYEETDEILDDIYFDHYINYDHDGNYDGDDDDHHDDYLELHKLTTHPTKETKKSVDYDDYADYPELHELTNQPIEETKKSVDYDDYLELHELTTQQTEETMKSVDYGDCDDYADHPELHELINQPTEETKKSIDYDDYLELHERCTQPTEETKKSDDYDDCDDYDDYPELHELTNQPIEEIKKSVDYDVYLELHELTIQPTEETEKSVDYDDCYDYDDYADYPELHELTNQPIEGTKKSVELPENIPKLYIGNILDSKTVNISDDETCLQFMNLKFINAKIRGIVVDVRLDYDKALLIVDDNTDIIPCIVESNTPLDLIKQQYLQQTEEENEETNENDSVNELLQVCKIMHNEIMERLKSIPNYLSFEIGDRVEVTGNFQDVCGERTCFVTNIRKVSCSLRDSNDFHIAVRDLHEALANIDDDFYLKGT</sequence>
<dbReference type="RefSeq" id="XP_025836392.1">
    <property type="nucleotide sequence ID" value="XM_025980607.1"/>
</dbReference>
<dbReference type="AlphaFoldDB" id="A0A7F5RKC2"/>
<dbReference type="RefSeq" id="XP_025836391.1">
    <property type="nucleotide sequence ID" value="XM_025980606.1"/>
</dbReference>
<proteinExistence type="predicted"/>
<protein>
    <submittedName>
        <fullName evidence="2">Uncharacterized protein LOC108735344 isoform X1</fullName>
    </submittedName>
    <submittedName>
        <fullName evidence="3">Uncharacterized protein LOC108735344 isoform X2</fullName>
    </submittedName>
</protein>